<protein>
    <submittedName>
        <fullName evidence="2">Sugar phosphate isomerase/epimerase family protein</fullName>
    </submittedName>
</protein>
<comment type="caution">
    <text evidence="2">The sequence shown here is derived from an EMBL/GenBank/DDBJ whole genome shotgun (WGS) entry which is preliminary data.</text>
</comment>
<keyword evidence="3" id="KW-1185">Reference proteome</keyword>
<dbReference type="SUPFAM" id="SSF51658">
    <property type="entry name" value="Xylose isomerase-like"/>
    <property type="match status" value="1"/>
</dbReference>
<sequence length="267" mass="28132">MNPPHLSLDSLTLTDTEPMEMLKAAAGAGFDTVSLWVQAPPLFPSALLSADKEQECARVLEDTGLNVVTLEVFDLHSLEAIDSYRDALERGVRLGAKTALTINYSNPDAGAAADLLARFAEVAGEVGLGVNLEPVAGGHTTTLSQAERLIVASGADVGITFDPWHVIGGGGSIDDLSAIDLSRIRYVQLCDGPIPMPEEQVGMGAVCERTYPGEGQFPLLGMLNLLPKDVPYGVECPSVSRAQAGRSALEQAREVRAAALRVLQALG</sequence>
<dbReference type="Pfam" id="PF01261">
    <property type="entry name" value="AP_endonuc_2"/>
    <property type="match status" value="1"/>
</dbReference>
<gene>
    <name evidence="2" type="ORF">ABUH87_14990</name>
</gene>
<evidence type="ECO:0000313" key="3">
    <source>
        <dbReference type="Proteomes" id="UP001556118"/>
    </source>
</evidence>
<dbReference type="Proteomes" id="UP001556118">
    <property type="component" value="Unassembled WGS sequence"/>
</dbReference>
<dbReference type="InterPro" id="IPR050312">
    <property type="entry name" value="IolE/XylAMocC-like"/>
</dbReference>
<organism evidence="2 3">
    <name type="scientific">Novosphingobium rhizovicinum</name>
    <dbReference type="NCBI Taxonomy" id="3228928"/>
    <lineage>
        <taxon>Bacteria</taxon>
        <taxon>Pseudomonadati</taxon>
        <taxon>Pseudomonadota</taxon>
        <taxon>Alphaproteobacteria</taxon>
        <taxon>Sphingomonadales</taxon>
        <taxon>Sphingomonadaceae</taxon>
        <taxon>Novosphingobium</taxon>
    </lineage>
</organism>
<dbReference type="RefSeq" id="WP_367774893.1">
    <property type="nucleotide sequence ID" value="NZ_JBFNXR010000052.1"/>
</dbReference>
<dbReference type="PANTHER" id="PTHR12110">
    <property type="entry name" value="HYDROXYPYRUVATE ISOMERASE"/>
    <property type="match status" value="1"/>
</dbReference>
<name>A0ABV3REB9_9SPHN</name>
<feature type="domain" description="Xylose isomerase-like TIM barrel" evidence="1">
    <location>
        <begin position="22"/>
        <end position="243"/>
    </location>
</feature>
<dbReference type="EMBL" id="JBFNXR010000052">
    <property type="protein sequence ID" value="MEW9856443.1"/>
    <property type="molecule type" value="Genomic_DNA"/>
</dbReference>
<evidence type="ECO:0000313" key="2">
    <source>
        <dbReference type="EMBL" id="MEW9856443.1"/>
    </source>
</evidence>
<proteinExistence type="predicted"/>
<reference evidence="2 3" key="1">
    <citation type="submission" date="2024-06" db="EMBL/GenBank/DDBJ databases">
        <title>Novosphingobium rhizovicinus M1R2S20.</title>
        <authorList>
            <person name="Sun J.-Q."/>
        </authorList>
    </citation>
    <scope>NUCLEOTIDE SEQUENCE [LARGE SCALE GENOMIC DNA]</scope>
    <source>
        <strain evidence="2 3">M1R2S20</strain>
    </source>
</reference>
<dbReference type="PANTHER" id="PTHR12110:SF48">
    <property type="entry name" value="BLL3656 PROTEIN"/>
    <property type="match status" value="1"/>
</dbReference>
<dbReference type="InterPro" id="IPR013022">
    <property type="entry name" value="Xyl_isomerase-like_TIM-brl"/>
</dbReference>
<accession>A0ABV3REB9</accession>
<dbReference type="GO" id="GO:0016853">
    <property type="term" value="F:isomerase activity"/>
    <property type="evidence" value="ECO:0007669"/>
    <property type="project" value="UniProtKB-KW"/>
</dbReference>
<keyword evidence="2" id="KW-0413">Isomerase</keyword>
<evidence type="ECO:0000259" key="1">
    <source>
        <dbReference type="Pfam" id="PF01261"/>
    </source>
</evidence>
<dbReference type="InterPro" id="IPR036237">
    <property type="entry name" value="Xyl_isomerase-like_sf"/>
</dbReference>
<dbReference type="Gene3D" id="3.20.20.150">
    <property type="entry name" value="Divalent-metal-dependent TIM barrel enzymes"/>
    <property type="match status" value="1"/>
</dbReference>